<protein>
    <submittedName>
        <fullName evidence="1">Uncharacterized protein</fullName>
    </submittedName>
</protein>
<organism evidence="1 2">
    <name type="scientific">Bacillus subtilis</name>
    <dbReference type="NCBI Taxonomy" id="1423"/>
    <lineage>
        <taxon>Bacteria</taxon>
        <taxon>Bacillati</taxon>
        <taxon>Bacillota</taxon>
        <taxon>Bacilli</taxon>
        <taxon>Bacillales</taxon>
        <taxon>Bacillaceae</taxon>
        <taxon>Bacillus</taxon>
    </lineage>
</organism>
<accession>A0AAP1DY27</accession>
<dbReference type="AlphaFoldDB" id="A0AAP1DY27"/>
<evidence type="ECO:0000313" key="2">
    <source>
        <dbReference type="Proteomes" id="UP000076442"/>
    </source>
</evidence>
<name>A0AAP1DY27_BACIU</name>
<sequence>MALERGQKTFCFLLFLRKKMKKFSSIETFFNTLPSSWYLPSLLE</sequence>
<dbReference type="EMBL" id="LJZV01000026">
    <property type="protein sequence ID" value="KZD88589.1"/>
    <property type="molecule type" value="Genomic_DNA"/>
</dbReference>
<dbReference type="Proteomes" id="UP000076442">
    <property type="component" value="Unassembled WGS sequence"/>
</dbReference>
<evidence type="ECO:0000313" key="1">
    <source>
        <dbReference type="EMBL" id="KZD88589.1"/>
    </source>
</evidence>
<proteinExistence type="predicted"/>
<comment type="caution">
    <text evidence="1">The sequence shown here is derived from an EMBL/GenBank/DDBJ whole genome shotgun (WGS) entry which is preliminary data.</text>
</comment>
<gene>
    <name evidence="1" type="ORF">B4122_4014</name>
</gene>
<reference evidence="1 2" key="1">
    <citation type="submission" date="2015-09" db="EMBL/GenBank/DDBJ databases">
        <title>Spore heat resistance.</title>
        <authorList>
            <person name="Boekhorst J."/>
            <person name="Berendsen E.M."/>
            <person name="Wells-Bennik M.H."/>
            <person name="Kuipers O.P."/>
        </authorList>
    </citation>
    <scope>NUCLEOTIDE SEQUENCE [LARGE SCALE GENOMIC DNA]</scope>
    <source>
        <strain evidence="1 2">B4122</strain>
    </source>
</reference>